<feature type="region of interest" description="Disordered" evidence="1">
    <location>
        <begin position="1"/>
        <end position="32"/>
    </location>
</feature>
<proteinExistence type="predicted"/>
<keyword evidence="3" id="KW-1185">Reference proteome</keyword>
<feature type="compositionally biased region" description="Acidic residues" evidence="1">
    <location>
        <begin position="16"/>
        <end position="27"/>
    </location>
</feature>
<reference evidence="2" key="2">
    <citation type="submission" date="2023-06" db="EMBL/GenBank/DDBJ databases">
        <authorList>
            <consortium name="Lawrence Berkeley National Laboratory"/>
            <person name="Haridas S."/>
            <person name="Hensen N."/>
            <person name="Bonometti L."/>
            <person name="Westerberg I."/>
            <person name="Brannstrom I.O."/>
            <person name="Guillou S."/>
            <person name="Cros-Aarteil S."/>
            <person name="Calhoun S."/>
            <person name="Kuo A."/>
            <person name="Mondo S."/>
            <person name="Pangilinan J."/>
            <person name="Riley R."/>
            <person name="LaButti K."/>
            <person name="Andreopoulos B."/>
            <person name="Lipzen A."/>
            <person name="Chen C."/>
            <person name="Yanf M."/>
            <person name="Daum C."/>
            <person name="Ng V."/>
            <person name="Clum A."/>
            <person name="Steindorff A."/>
            <person name="Ohm R."/>
            <person name="Martin F."/>
            <person name="Silar P."/>
            <person name="Natvig D."/>
            <person name="Lalanne C."/>
            <person name="Gautier V."/>
            <person name="Ament-velasquez S.L."/>
            <person name="Kruys A."/>
            <person name="Hutchinson M.I."/>
            <person name="Powell A.J."/>
            <person name="Barry K."/>
            <person name="Miller A.N."/>
            <person name="Grigoriev I.V."/>
            <person name="Debuchy R."/>
            <person name="Gladieux P."/>
            <person name="Thoren M.H."/>
            <person name="Johannesson H."/>
        </authorList>
    </citation>
    <scope>NUCLEOTIDE SEQUENCE</scope>
    <source>
        <strain evidence="2">CBS 232.78</strain>
    </source>
</reference>
<gene>
    <name evidence="2" type="ORF">B0H63DRAFT_490135</name>
</gene>
<evidence type="ECO:0000313" key="2">
    <source>
        <dbReference type="EMBL" id="KAK3368005.1"/>
    </source>
</evidence>
<dbReference type="PANTHER" id="PTHR33488:SF2">
    <property type="entry name" value="EARLY ENDOSOME ANTIGEN 1-LIKE"/>
    <property type="match status" value="1"/>
</dbReference>
<reference evidence="2" key="1">
    <citation type="journal article" date="2023" name="Mol. Phylogenet. Evol.">
        <title>Genome-scale phylogeny and comparative genomics of the fungal order Sordariales.</title>
        <authorList>
            <person name="Hensen N."/>
            <person name="Bonometti L."/>
            <person name="Westerberg I."/>
            <person name="Brannstrom I.O."/>
            <person name="Guillou S."/>
            <person name="Cros-Aarteil S."/>
            <person name="Calhoun S."/>
            <person name="Haridas S."/>
            <person name="Kuo A."/>
            <person name="Mondo S."/>
            <person name="Pangilinan J."/>
            <person name="Riley R."/>
            <person name="LaButti K."/>
            <person name="Andreopoulos B."/>
            <person name="Lipzen A."/>
            <person name="Chen C."/>
            <person name="Yan M."/>
            <person name="Daum C."/>
            <person name="Ng V."/>
            <person name="Clum A."/>
            <person name="Steindorff A."/>
            <person name="Ohm R.A."/>
            <person name="Martin F."/>
            <person name="Silar P."/>
            <person name="Natvig D.O."/>
            <person name="Lalanne C."/>
            <person name="Gautier V."/>
            <person name="Ament-Velasquez S.L."/>
            <person name="Kruys A."/>
            <person name="Hutchinson M.I."/>
            <person name="Powell A.J."/>
            <person name="Barry K."/>
            <person name="Miller A.N."/>
            <person name="Grigoriev I.V."/>
            <person name="Debuchy R."/>
            <person name="Gladieux P."/>
            <person name="Hiltunen Thoren M."/>
            <person name="Johannesson H."/>
        </authorList>
    </citation>
    <scope>NUCLEOTIDE SEQUENCE</scope>
    <source>
        <strain evidence="2">CBS 232.78</strain>
    </source>
</reference>
<evidence type="ECO:0000256" key="1">
    <source>
        <dbReference type="SAM" id="MobiDB-lite"/>
    </source>
</evidence>
<dbReference type="AlphaFoldDB" id="A0AAE0K1T7"/>
<dbReference type="Proteomes" id="UP001285441">
    <property type="component" value="Unassembled WGS sequence"/>
</dbReference>
<protein>
    <submittedName>
        <fullName evidence="2">Uncharacterized protein</fullName>
    </submittedName>
</protein>
<accession>A0AAE0K1T7</accession>
<evidence type="ECO:0000313" key="3">
    <source>
        <dbReference type="Proteomes" id="UP001285441"/>
    </source>
</evidence>
<organism evidence="2 3">
    <name type="scientific">Podospora didyma</name>
    <dbReference type="NCBI Taxonomy" id="330526"/>
    <lineage>
        <taxon>Eukaryota</taxon>
        <taxon>Fungi</taxon>
        <taxon>Dikarya</taxon>
        <taxon>Ascomycota</taxon>
        <taxon>Pezizomycotina</taxon>
        <taxon>Sordariomycetes</taxon>
        <taxon>Sordariomycetidae</taxon>
        <taxon>Sordariales</taxon>
        <taxon>Podosporaceae</taxon>
        <taxon>Podospora</taxon>
    </lineage>
</organism>
<sequence>MGDNDEASGPSKVNEEIDLSDADESAEGFDPGDAIQNQQLIRLVRTSAGSELFVNSVAQELLKGVGQANWGGLLSAAPDALGRLGQCFVLASDPLAASLVFPESAGLKYKSLRANLVHCSDLGRKAFRDAEARMKKVSMVAQAVCEPDGTIDMIIQATEDEDLAELDLPDQLAALKRVSNDCIEDTKAIKEKVAAWSQFAGLVYQACVDQDQTLGKDQHDLDGQIVDKKLAVGMKQERVNDVKAQTEQYRGQLASRQAEMTRAAKSQHRGGWTDFTVKIGDAVVDTAKGLLNPFGGFELNLGWGSKKESKEPHYTPDPSDALAQQDAGYILAERLLPVVHNFLQLLVSGPDDFNGVQWEALGGRSHHSDARKDAVWNIQGKIQHVLQQFSKEQSKLVWQVREEMKPVDEVAEMIRDIMKQEQNINQNTHQILADSAKTWRNEVKTTQTALGKIIGTGIELAKKKEEEKKQRREVRLRTTKMSPSEIRFERFRMSQQALFDAETRLNQRLEEEMQALEEFNSMQLGLQKLLTSKATLAQVKDIVGECVAHLQKFCEKLDQLTSFFTSMQDYIEDIDKNRVDQFSQVATVTKKLAGLGKGNQATNDERTRLRREKVKQQKLDQLKLKALELKGHYLVAQAMANTYTEVSAKYIIPGVSKIDRLSLPDAKDISPEDRKKRIEEVGELATQARKGVKLLANARKDQFLTAMTEQRGVIEEAEQLEGEE</sequence>
<comment type="caution">
    <text evidence="2">The sequence shown here is derived from an EMBL/GenBank/DDBJ whole genome shotgun (WGS) entry which is preliminary data.</text>
</comment>
<dbReference type="EMBL" id="JAULSW010000011">
    <property type="protein sequence ID" value="KAK3368005.1"/>
    <property type="molecule type" value="Genomic_DNA"/>
</dbReference>
<dbReference type="PANTHER" id="PTHR33488">
    <property type="entry name" value="ZGC:162509"/>
    <property type="match status" value="1"/>
</dbReference>
<name>A0AAE0K1T7_9PEZI</name>